<comment type="caution">
    <text evidence="7">Lacks conserved residue(s) required for the propagation of feature annotation.</text>
</comment>
<evidence type="ECO:0000256" key="3">
    <source>
        <dbReference type="ARBA" id="ARBA00023015"/>
    </source>
</evidence>
<dbReference type="EMBL" id="DWXG01000066">
    <property type="protein sequence ID" value="HJB98539.1"/>
    <property type="molecule type" value="Genomic_DNA"/>
</dbReference>
<dbReference type="SUPFAM" id="SSF51735">
    <property type="entry name" value="NAD(P)-binding Rossmann-fold domains"/>
    <property type="match status" value="1"/>
</dbReference>
<comment type="caution">
    <text evidence="9">The sequence shown here is derived from an EMBL/GenBank/DDBJ whole genome shotgun (WGS) entry which is preliminary data.</text>
</comment>
<dbReference type="GO" id="GO:0003700">
    <property type="term" value="F:DNA-binding transcription factor activity"/>
    <property type="evidence" value="ECO:0007669"/>
    <property type="project" value="UniProtKB-UniRule"/>
</dbReference>
<evidence type="ECO:0000313" key="10">
    <source>
        <dbReference type="Proteomes" id="UP000826793"/>
    </source>
</evidence>
<feature type="binding site" evidence="7">
    <location>
        <begin position="103"/>
        <end position="108"/>
    </location>
    <ligand>
        <name>NAD(+)</name>
        <dbReference type="ChEBI" id="CHEBI:57540"/>
    </ligand>
</feature>
<dbReference type="GO" id="GO:0005737">
    <property type="term" value="C:cytoplasm"/>
    <property type="evidence" value="ECO:0007669"/>
    <property type="project" value="UniProtKB-SubCell"/>
</dbReference>
<feature type="domain" description="CoA-binding" evidence="8">
    <location>
        <begin position="93"/>
        <end position="193"/>
    </location>
</feature>
<dbReference type="NCBIfam" id="NF003994">
    <property type="entry name" value="PRK05472.2-3"/>
    <property type="match status" value="1"/>
</dbReference>
<accession>A0A9D2MW53</accession>
<dbReference type="InterPro" id="IPR022876">
    <property type="entry name" value="Tscrpt_rep_Rex"/>
</dbReference>
<dbReference type="SMART" id="SM00881">
    <property type="entry name" value="CoA_binding"/>
    <property type="match status" value="1"/>
</dbReference>
<proteinExistence type="inferred from homology"/>
<comment type="similarity">
    <text evidence="7">Belongs to the transcriptional regulatory Rex family.</text>
</comment>
<dbReference type="PANTHER" id="PTHR35786">
    <property type="entry name" value="REDOX-SENSING TRANSCRIPTIONAL REPRESSOR REX"/>
    <property type="match status" value="1"/>
</dbReference>
<dbReference type="NCBIfam" id="NF003996">
    <property type="entry name" value="PRK05472.2-5"/>
    <property type="match status" value="1"/>
</dbReference>
<dbReference type="GO" id="GO:0003677">
    <property type="term" value="F:DNA binding"/>
    <property type="evidence" value="ECO:0007669"/>
    <property type="project" value="UniProtKB-UniRule"/>
</dbReference>
<comment type="function">
    <text evidence="7">Modulates transcription in response to changes in cellular NADH/NAD(+) redox state.</text>
</comment>
<comment type="subunit">
    <text evidence="7">Homodimer.</text>
</comment>
<dbReference type="InterPro" id="IPR036388">
    <property type="entry name" value="WH-like_DNA-bd_sf"/>
</dbReference>
<name>A0A9D2MW53_9FIRM</name>
<evidence type="ECO:0000259" key="8">
    <source>
        <dbReference type="SMART" id="SM00881"/>
    </source>
</evidence>
<gene>
    <name evidence="7" type="primary">rex</name>
    <name evidence="9" type="ORF">H9710_08180</name>
</gene>
<dbReference type="InterPro" id="IPR036291">
    <property type="entry name" value="NAD(P)-bd_dom_sf"/>
</dbReference>
<dbReference type="InterPro" id="IPR036390">
    <property type="entry name" value="WH_DNA-bd_sf"/>
</dbReference>
<dbReference type="GO" id="GO:0045892">
    <property type="term" value="P:negative regulation of DNA-templated transcription"/>
    <property type="evidence" value="ECO:0007669"/>
    <property type="project" value="InterPro"/>
</dbReference>
<dbReference type="SUPFAM" id="SSF46785">
    <property type="entry name" value="Winged helix' DNA-binding domain"/>
    <property type="match status" value="1"/>
</dbReference>
<organism evidence="9 10">
    <name type="scientific">Candidatus Acutalibacter pullicola</name>
    <dbReference type="NCBI Taxonomy" id="2838417"/>
    <lineage>
        <taxon>Bacteria</taxon>
        <taxon>Bacillati</taxon>
        <taxon>Bacillota</taxon>
        <taxon>Clostridia</taxon>
        <taxon>Eubacteriales</taxon>
        <taxon>Acutalibacteraceae</taxon>
        <taxon>Acutalibacter</taxon>
    </lineage>
</organism>
<dbReference type="Gene3D" id="3.40.50.720">
    <property type="entry name" value="NAD(P)-binding Rossmann-like Domain"/>
    <property type="match status" value="1"/>
</dbReference>
<keyword evidence="6 7" id="KW-0804">Transcription</keyword>
<evidence type="ECO:0000256" key="5">
    <source>
        <dbReference type="ARBA" id="ARBA00023125"/>
    </source>
</evidence>
<evidence type="ECO:0000313" key="9">
    <source>
        <dbReference type="EMBL" id="HJB98539.1"/>
    </source>
</evidence>
<evidence type="ECO:0000256" key="1">
    <source>
        <dbReference type="ARBA" id="ARBA00022490"/>
    </source>
</evidence>
<reference evidence="9" key="2">
    <citation type="submission" date="2021-04" db="EMBL/GenBank/DDBJ databases">
        <authorList>
            <person name="Gilroy R."/>
        </authorList>
    </citation>
    <scope>NUCLEOTIDE SEQUENCE</scope>
    <source>
        <strain evidence="9">CHK185-1770</strain>
    </source>
</reference>
<keyword evidence="5 7" id="KW-0238">DNA-binding</keyword>
<protein>
    <recommendedName>
        <fullName evidence="7">Redox-sensing transcriptional repressor Rex</fullName>
    </recommendedName>
</protein>
<comment type="subcellular location">
    <subcellularLocation>
        <location evidence="7">Cytoplasm</location>
    </subcellularLocation>
</comment>
<dbReference type="NCBIfam" id="NF003995">
    <property type="entry name" value="PRK05472.2-4"/>
    <property type="match status" value="1"/>
</dbReference>
<dbReference type="Pfam" id="PF02629">
    <property type="entry name" value="CoA_binding"/>
    <property type="match status" value="1"/>
</dbReference>
<dbReference type="GO" id="GO:0051775">
    <property type="term" value="P:response to redox state"/>
    <property type="evidence" value="ECO:0007669"/>
    <property type="project" value="InterPro"/>
</dbReference>
<evidence type="ECO:0000256" key="2">
    <source>
        <dbReference type="ARBA" id="ARBA00022491"/>
    </source>
</evidence>
<keyword evidence="3 7" id="KW-0805">Transcription regulation</keyword>
<dbReference type="Proteomes" id="UP000826793">
    <property type="component" value="Unassembled WGS sequence"/>
</dbReference>
<dbReference type="Pfam" id="PF06971">
    <property type="entry name" value="Put_DNA-bind_N"/>
    <property type="match status" value="1"/>
</dbReference>
<keyword evidence="4 7" id="KW-0520">NAD</keyword>
<dbReference type="InterPro" id="IPR003781">
    <property type="entry name" value="CoA-bd"/>
</dbReference>
<dbReference type="HAMAP" id="MF_01131">
    <property type="entry name" value="Rex"/>
    <property type="match status" value="1"/>
</dbReference>
<sequence>MLKYCQSQGKEVRKVPSRSVSKQTLQRLPTYLSYLKSLQEATKYISATAIADALNMNHVVVRKDLASISSSGRPKVGYVREDLIGELERFLGYDNAQDAVLVGAGQLGKALLAYDGFVQYGLNILAGFDTDPLTVNTEVEGKKILPMDRLEDLCRRMKVRIGILTVPGEHAQAVCNLLIKSGILAVWNFTNVHLDVPEGILVQNENMAVSLAILSNHLKERFSTK</sequence>
<keyword evidence="1 7" id="KW-0963">Cytoplasm</keyword>
<evidence type="ECO:0000256" key="6">
    <source>
        <dbReference type="ARBA" id="ARBA00023163"/>
    </source>
</evidence>
<reference evidence="9" key="1">
    <citation type="journal article" date="2021" name="PeerJ">
        <title>Extensive microbial diversity within the chicken gut microbiome revealed by metagenomics and culture.</title>
        <authorList>
            <person name="Gilroy R."/>
            <person name="Ravi A."/>
            <person name="Getino M."/>
            <person name="Pursley I."/>
            <person name="Horton D.L."/>
            <person name="Alikhan N.F."/>
            <person name="Baker D."/>
            <person name="Gharbi K."/>
            <person name="Hall N."/>
            <person name="Watson M."/>
            <person name="Adriaenssens E.M."/>
            <person name="Foster-Nyarko E."/>
            <person name="Jarju S."/>
            <person name="Secka A."/>
            <person name="Antonio M."/>
            <person name="Oren A."/>
            <person name="Chaudhuri R.R."/>
            <person name="La Ragione R."/>
            <person name="Hildebrand F."/>
            <person name="Pallen M.J."/>
        </authorList>
    </citation>
    <scope>NUCLEOTIDE SEQUENCE</scope>
    <source>
        <strain evidence="9">CHK185-1770</strain>
    </source>
</reference>
<dbReference type="Gene3D" id="1.10.10.10">
    <property type="entry name" value="Winged helix-like DNA-binding domain superfamily/Winged helix DNA-binding domain"/>
    <property type="match status" value="1"/>
</dbReference>
<dbReference type="InterPro" id="IPR009718">
    <property type="entry name" value="Rex_DNA-bd_C_dom"/>
</dbReference>
<evidence type="ECO:0000256" key="7">
    <source>
        <dbReference type="HAMAP-Rule" id="MF_01131"/>
    </source>
</evidence>
<dbReference type="AlphaFoldDB" id="A0A9D2MW53"/>
<evidence type="ECO:0000256" key="4">
    <source>
        <dbReference type="ARBA" id="ARBA00023027"/>
    </source>
</evidence>
<dbReference type="PANTHER" id="PTHR35786:SF1">
    <property type="entry name" value="REDOX-SENSING TRANSCRIPTIONAL REPRESSOR REX 1"/>
    <property type="match status" value="1"/>
</dbReference>
<keyword evidence="2 7" id="KW-0678">Repressor</keyword>